<evidence type="ECO:0000313" key="1">
    <source>
        <dbReference type="EMBL" id="APR03106.1"/>
    </source>
</evidence>
<protein>
    <submittedName>
        <fullName evidence="1">C4-dicarboxylate periplasmic binding protein</fullName>
    </submittedName>
</protein>
<dbReference type="EMBL" id="CP018839">
    <property type="protein sequence ID" value="APR03106.1"/>
    <property type="molecule type" value="Genomic_DNA"/>
</dbReference>
<dbReference type="PANTHER" id="PTHR33376">
    <property type="match status" value="1"/>
</dbReference>
<proteinExistence type="predicted"/>
<dbReference type="GO" id="GO:0055085">
    <property type="term" value="P:transmembrane transport"/>
    <property type="evidence" value="ECO:0007669"/>
    <property type="project" value="InterPro"/>
</dbReference>
<dbReference type="InterPro" id="IPR038404">
    <property type="entry name" value="TRAP_DctP_sf"/>
</dbReference>
<sequence>MKSKRNALIGAALSAVMALGIANDAEARTKLKLSHYLPSVHGIHTDFIMPWTKQVAECSGGEVEFEVFPAGTQLGNVARQQEQVVAGVVDIAHGLHGIPRGRFPRTSLIDMPFLTDDAGAATHALWQLLPGVLAEEYKGLKVLALHAHNGGLLHTRGKKVETMEDMKGLRIRTPSPAVSDMLSFLGATPQGLPPGEVYENLQRGVLDGTVFPWDPVKSFGLNEVLSNHLDLGAYTVSFFFVMNERSYARLSPKARACIDQHSGDALVAKFDAWWDAWDKPGRDEAVAAGHVVTELSDAERERWRKALQPMIEAYVQKVKNEGVDNAEEIYRLMQEKVAAFQAAKQQGR</sequence>
<dbReference type="Pfam" id="PF03480">
    <property type="entry name" value="DctP"/>
    <property type="match status" value="1"/>
</dbReference>
<dbReference type="NCBIfam" id="NF037995">
    <property type="entry name" value="TRAP_S1"/>
    <property type="match status" value="1"/>
</dbReference>
<gene>
    <name evidence="1" type="ORF">Tchl_0233</name>
</gene>
<dbReference type="AlphaFoldDB" id="A0A1H5YBV3"/>
<keyword evidence="2" id="KW-1185">Reference proteome</keyword>
<dbReference type="SUPFAM" id="SSF53850">
    <property type="entry name" value="Periplasmic binding protein-like II"/>
    <property type="match status" value="1"/>
</dbReference>
<dbReference type="Proteomes" id="UP000185739">
    <property type="component" value="Chromosome"/>
</dbReference>
<reference evidence="1 2" key="1">
    <citation type="submission" date="2016-12" db="EMBL/GenBank/DDBJ databases">
        <title>Complete genome sequence of Thauera chlorobenzoica, a Betaproteobacterium degrading haloaromatics anaerobically to CO2 and halides.</title>
        <authorList>
            <person name="Goris T."/>
            <person name="Mergelsberg M."/>
            <person name="Boll M."/>
        </authorList>
    </citation>
    <scope>NUCLEOTIDE SEQUENCE [LARGE SCALE GENOMIC DNA]</scope>
    <source>
        <strain evidence="1 2">3CB1</strain>
    </source>
</reference>
<dbReference type="STRING" id="96773.Tchl_0233"/>
<organism evidence="1 2">
    <name type="scientific">Thauera chlorobenzoica</name>
    <dbReference type="NCBI Taxonomy" id="96773"/>
    <lineage>
        <taxon>Bacteria</taxon>
        <taxon>Pseudomonadati</taxon>
        <taxon>Pseudomonadota</taxon>
        <taxon>Betaproteobacteria</taxon>
        <taxon>Rhodocyclales</taxon>
        <taxon>Zoogloeaceae</taxon>
        <taxon>Thauera</taxon>
    </lineage>
</organism>
<evidence type="ECO:0000313" key="2">
    <source>
        <dbReference type="Proteomes" id="UP000185739"/>
    </source>
</evidence>
<name>A0A1H5YBV3_9RHOO</name>
<dbReference type="InterPro" id="IPR018389">
    <property type="entry name" value="DctP_fam"/>
</dbReference>
<dbReference type="PANTHER" id="PTHR33376:SF15">
    <property type="entry name" value="BLL6794 PROTEIN"/>
    <property type="match status" value="1"/>
</dbReference>
<accession>A0A1H5YBV3</accession>
<dbReference type="Gene3D" id="3.40.190.170">
    <property type="entry name" value="Bacterial extracellular solute-binding protein, family 7"/>
    <property type="match status" value="1"/>
</dbReference>
<dbReference type="RefSeq" id="WP_075146773.1">
    <property type="nucleotide sequence ID" value="NZ_CP018839.1"/>
</dbReference>
<dbReference type="KEGG" id="tcl:Tchl_0233"/>
<dbReference type="CDD" id="cd13665">
    <property type="entry name" value="PBP2_TRAP_Dctp3_4"/>
    <property type="match status" value="1"/>
</dbReference>